<evidence type="ECO:0000256" key="3">
    <source>
        <dbReference type="ARBA" id="ARBA00022679"/>
    </source>
</evidence>
<comment type="similarity">
    <text evidence="1">Belongs to the GHMP kinase family. IspE subfamily.</text>
</comment>
<dbReference type="SUPFAM" id="SSF55060">
    <property type="entry name" value="GHMP Kinase, C-terminal domain"/>
    <property type="match status" value="1"/>
</dbReference>
<dbReference type="InterPro" id="IPR013750">
    <property type="entry name" value="GHMP_kinase_C_dom"/>
</dbReference>
<dbReference type="PIRSF" id="PIRSF010376">
    <property type="entry name" value="IspE"/>
    <property type="match status" value="1"/>
</dbReference>
<gene>
    <name evidence="10" type="ORF">UFOPK1740_00613</name>
</gene>
<keyword evidence="4" id="KW-0547">Nucleotide-binding</keyword>
<evidence type="ECO:0000256" key="2">
    <source>
        <dbReference type="ARBA" id="ARBA00012052"/>
    </source>
</evidence>
<proteinExistence type="inferred from homology"/>
<dbReference type="EMBL" id="CAEZTU010000019">
    <property type="protein sequence ID" value="CAB4576683.1"/>
    <property type="molecule type" value="Genomic_DNA"/>
</dbReference>
<evidence type="ECO:0000256" key="4">
    <source>
        <dbReference type="ARBA" id="ARBA00022741"/>
    </source>
</evidence>
<dbReference type="GO" id="GO:0016114">
    <property type="term" value="P:terpenoid biosynthetic process"/>
    <property type="evidence" value="ECO:0007669"/>
    <property type="project" value="InterPro"/>
</dbReference>
<evidence type="ECO:0000256" key="6">
    <source>
        <dbReference type="ARBA" id="ARBA00022840"/>
    </source>
</evidence>
<evidence type="ECO:0000259" key="9">
    <source>
        <dbReference type="Pfam" id="PF08544"/>
    </source>
</evidence>
<evidence type="ECO:0000256" key="5">
    <source>
        <dbReference type="ARBA" id="ARBA00022777"/>
    </source>
</evidence>
<name>A0A6J6EQA2_9ZZZZ</name>
<dbReference type="InterPro" id="IPR006204">
    <property type="entry name" value="GHMP_kinase_N_dom"/>
</dbReference>
<evidence type="ECO:0000259" key="8">
    <source>
        <dbReference type="Pfam" id="PF00288"/>
    </source>
</evidence>
<dbReference type="EC" id="2.7.1.148" evidence="2"/>
<protein>
    <recommendedName>
        <fullName evidence="2">4-(cytidine 5'-diphospho)-2-C-methyl-D-erythritol kinase</fullName>
        <ecNumber evidence="2">2.7.1.148</ecNumber>
    </recommendedName>
    <alternativeName>
        <fullName evidence="7">4-(cytidine-5'-diphospho)-2-C-methyl-D-erythritol kinase</fullName>
    </alternativeName>
</protein>
<feature type="domain" description="GHMP kinase C-terminal" evidence="9">
    <location>
        <begin position="215"/>
        <end position="283"/>
    </location>
</feature>
<dbReference type="InterPro" id="IPR014721">
    <property type="entry name" value="Ribsml_uS5_D2-typ_fold_subgr"/>
</dbReference>
<reference evidence="10" key="1">
    <citation type="submission" date="2020-05" db="EMBL/GenBank/DDBJ databases">
        <authorList>
            <person name="Chiriac C."/>
            <person name="Salcher M."/>
            <person name="Ghai R."/>
            <person name="Kavagutti S V."/>
        </authorList>
    </citation>
    <scope>NUCLEOTIDE SEQUENCE</scope>
</reference>
<organism evidence="10">
    <name type="scientific">freshwater metagenome</name>
    <dbReference type="NCBI Taxonomy" id="449393"/>
    <lineage>
        <taxon>unclassified sequences</taxon>
        <taxon>metagenomes</taxon>
        <taxon>ecological metagenomes</taxon>
    </lineage>
</organism>
<dbReference type="GO" id="GO:0005524">
    <property type="term" value="F:ATP binding"/>
    <property type="evidence" value="ECO:0007669"/>
    <property type="project" value="UniProtKB-KW"/>
</dbReference>
<evidence type="ECO:0000256" key="7">
    <source>
        <dbReference type="ARBA" id="ARBA00032554"/>
    </source>
</evidence>
<evidence type="ECO:0000313" key="10">
    <source>
        <dbReference type="EMBL" id="CAB4576683.1"/>
    </source>
</evidence>
<feature type="domain" description="GHMP kinase N-terminal" evidence="8">
    <location>
        <begin position="79"/>
        <end position="156"/>
    </location>
</feature>
<dbReference type="HAMAP" id="MF_00061">
    <property type="entry name" value="IspE"/>
    <property type="match status" value="1"/>
</dbReference>
<evidence type="ECO:0000256" key="1">
    <source>
        <dbReference type="ARBA" id="ARBA00009684"/>
    </source>
</evidence>
<sequence>MTANLQDLAPKHVLVKVPAKINLSLKVAPLGEDGYHELATVFHAVSIYDEVTVSMVRPGQEGISVGGSNAEKVPTNKDNLVNKAITEIAKHVNQPIHARIHIDKSIPIAGGMAGGSADAAATIIGINHLWDFHLTIDELNLIASKVGSDVPFLLHGNTALGYGRGEQLTPVLHRDSLHWVIATNNFGLSTPEVYAEFDHLTKDKEATDPEISLELLKALAHGNPNEVAKNLVNDLQAAALSLKPELRRLLRAGEEAGALSGIVSGSGPTCVFLCLDDTAASDIAIDLLSSGTCTSAVTAFGPVPGARIK</sequence>
<accession>A0A6J6EQA2</accession>
<dbReference type="InterPro" id="IPR004424">
    <property type="entry name" value="IspE"/>
</dbReference>
<keyword evidence="5" id="KW-0418">Kinase</keyword>
<dbReference type="Pfam" id="PF08544">
    <property type="entry name" value="GHMP_kinases_C"/>
    <property type="match status" value="1"/>
</dbReference>
<dbReference type="Gene3D" id="3.30.70.890">
    <property type="entry name" value="GHMP kinase, C-terminal domain"/>
    <property type="match status" value="1"/>
</dbReference>
<dbReference type="NCBIfam" id="TIGR00154">
    <property type="entry name" value="ispE"/>
    <property type="match status" value="1"/>
</dbReference>
<keyword evidence="3" id="KW-0808">Transferase</keyword>
<dbReference type="SUPFAM" id="SSF54211">
    <property type="entry name" value="Ribosomal protein S5 domain 2-like"/>
    <property type="match status" value="1"/>
</dbReference>
<dbReference type="Pfam" id="PF00288">
    <property type="entry name" value="GHMP_kinases_N"/>
    <property type="match status" value="1"/>
</dbReference>
<dbReference type="NCBIfam" id="NF002870">
    <property type="entry name" value="PRK03188.1"/>
    <property type="match status" value="1"/>
</dbReference>
<dbReference type="InterPro" id="IPR036554">
    <property type="entry name" value="GHMP_kinase_C_sf"/>
</dbReference>
<keyword evidence="6" id="KW-0067">ATP-binding</keyword>
<dbReference type="Gene3D" id="3.30.230.10">
    <property type="match status" value="1"/>
</dbReference>
<dbReference type="InterPro" id="IPR020568">
    <property type="entry name" value="Ribosomal_Su5_D2-typ_SF"/>
</dbReference>
<dbReference type="AlphaFoldDB" id="A0A6J6EQA2"/>
<dbReference type="PANTHER" id="PTHR43527:SF2">
    <property type="entry name" value="4-DIPHOSPHOCYTIDYL-2-C-METHYL-D-ERYTHRITOL KINASE, CHLOROPLASTIC"/>
    <property type="match status" value="1"/>
</dbReference>
<dbReference type="GO" id="GO:0050515">
    <property type="term" value="F:4-(cytidine 5'-diphospho)-2-C-methyl-D-erythritol kinase activity"/>
    <property type="evidence" value="ECO:0007669"/>
    <property type="project" value="UniProtKB-EC"/>
</dbReference>
<dbReference type="PANTHER" id="PTHR43527">
    <property type="entry name" value="4-DIPHOSPHOCYTIDYL-2-C-METHYL-D-ERYTHRITOL KINASE, CHLOROPLASTIC"/>
    <property type="match status" value="1"/>
</dbReference>